<dbReference type="Proteomes" id="UP000245523">
    <property type="component" value="Unassembled WGS sequence"/>
</dbReference>
<dbReference type="CDD" id="cd12797">
    <property type="entry name" value="M23_peptidase"/>
    <property type="match status" value="1"/>
</dbReference>
<keyword evidence="2" id="KW-1133">Transmembrane helix</keyword>
<keyword evidence="2" id="KW-0472">Membrane</keyword>
<dbReference type="RefSeq" id="WP_106198546.1">
    <property type="nucleotide sequence ID" value="NZ_JAXEIU010000060.1"/>
</dbReference>
<protein>
    <submittedName>
        <fullName evidence="4">Murein DD-endopeptidase MepM/ murein hydrolase activator NlpD</fullName>
    </submittedName>
</protein>
<proteinExistence type="predicted"/>
<gene>
    <name evidence="4" type="ORF">B0H50_11047</name>
</gene>
<dbReference type="GO" id="GO:0016787">
    <property type="term" value="F:hydrolase activity"/>
    <property type="evidence" value="ECO:0007669"/>
    <property type="project" value="UniProtKB-KW"/>
</dbReference>
<keyword evidence="1" id="KW-0732">Signal</keyword>
<dbReference type="Pfam" id="PF01551">
    <property type="entry name" value="Peptidase_M23"/>
    <property type="match status" value="1"/>
</dbReference>
<dbReference type="InterPro" id="IPR016047">
    <property type="entry name" value="M23ase_b-sheet_dom"/>
</dbReference>
<evidence type="ECO:0000256" key="2">
    <source>
        <dbReference type="SAM" id="Phobius"/>
    </source>
</evidence>
<name>A0ABX5LL68_9BACT</name>
<dbReference type="InterPro" id="IPR011055">
    <property type="entry name" value="Dup_hybrid_motif"/>
</dbReference>
<dbReference type="InterPro" id="IPR050570">
    <property type="entry name" value="Cell_wall_metabolism_enzyme"/>
</dbReference>
<reference evidence="4 5" key="1">
    <citation type="submission" date="2018-05" db="EMBL/GenBank/DDBJ databases">
        <title>Animal gut microbial communities from fecal samples from Wisconsin, USA.</title>
        <authorList>
            <person name="Neumann A."/>
        </authorList>
    </citation>
    <scope>NUCLEOTIDE SEQUENCE [LARGE SCALE GENOMIC DNA]</scope>
    <source>
        <strain evidence="4 5">UWS4</strain>
    </source>
</reference>
<evidence type="ECO:0000256" key="1">
    <source>
        <dbReference type="ARBA" id="ARBA00022729"/>
    </source>
</evidence>
<keyword evidence="4" id="KW-0378">Hydrolase</keyword>
<comment type="caution">
    <text evidence="4">The sequence shown here is derived from an EMBL/GenBank/DDBJ whole genome shotgun (WGS) entry which is preliminary data.</text>
</comment>
<organism evidence="4 5">
    <name type="scientific">Hallerella porci</name>
    <dbReference type="NCBI Taxonomy" id="1945871"/>
    <lineage>
        <taxon>Bacteria</taxon>
        <taxon>Pseudomonadati</taxon>
        <taxon>Fibrobacterota</taxon>
        <taxon>Fibrobacteria</taxon>
        <taxon>Fibrobacterales</taxon>
        <taxon>Fibrobacteraceae</taxon>
        <taxon>Hallerella</taxon>
    </lineage>
</organism>
<dbReference type="PANTHER" id="PTHR21666">
    <property type="entry name" value="PEPTIDASE-RELATED"/>
    <property type="match status" value="1"/>
</dbReference>
<dbReference type="Gene3D" id="2.70.70.10">
    <property type="entry name" value="Glucose Permease (Domain IIA)"/>
    <property type="match status" value="1"/>
</dbReference>
<keyword evidence="5" id="KW-1185">Reference proteome</keyword>
<dbReference type="EMBL" id="QGHD01000010">
    <property type="protein sequence ID" value="PWL01881.1"/>
    <property type="molecule type" value="Genomic_DNA"/>
</dbReference>
<dbReference type="SUPFAM" id="SSF51261">
    <property type="entry name" value="Duplicated hybrid motif"/>
    <property type="match status" value="1"/>
</dbReference>
<sequence length="305" mass="34214">MNFYKLSVHVEGSSKTHFVRLPEFFGRVLRVGKVVVVLGIALLVLQVGVLSSYDFLKNRTIGSRTSLIKKLNKEQARLDSLNLQMESRFANEDLLHYKFGLNPTDRSAREMAIGGPESPDVRLKRSANPILDYSMLLKEKTEQFRAKAFENERSFSEVAGFVGQQYAHWKHVPSISPTTGRYASAFGSRIHPITGVGRMHNGIDISNSKWTPIYATADGVVTISRFSESFGNYVAIDHGNGFVTKYAHMQSSSVKQGQFVKRYQLVGYMGNTGLSAGPHLHYEVWFNAKAENPLRYILPGEYAVQ</sequence>
<evidence type="ECO:0000313" key="5">
    <source>
        <dbReference type="Proteomes" id="UP000245523"/>
    </source>
</evidence>
<feature type="transmembrane region" description="Helical" evidence="2">
    <location>
        <begin position="34"/>
        <end position="56"/>
    </location>
</feature>
<accession>A0ABX5LL68</accession>
<feature type="domain" description="M23ase beta-sheet core" evidence="3">
    <location>
        <begin position="198"/>
        <end position="293"/>
    </location>
</feature>
<evidence type="ECO:0000259" key="3">
    <source>
        <dbReference type="Pfam" id="PF01551"/>
    </source>
</evidence>
<dbReference type="PANTHER" id="PTHR21666:SF289">
    <property type="entry name" value="L-ALA--D-GLU ENDOPEPTIDASE"/>
    <property type="match status" value="1"/>
</dbReference>
<keyword evidence="2" id="KW-0812">Transmembrane</keyword>
<evidence type="ECO:0000313" key="4">
    <source>
        <dbReference type="EMBL" id="PWL01881.1"/>
    </source>
</evidence>